<feature type="transmembrane region" description="Helical" evidence="5">
    <location>
        <begin position="21"/>
        <end position="42"/>
    </location>
</feature>
<feature type="coiled-coil region" evidence="4">
    <location>
        <begin position="117"/>
        <end position="292"/>
    </location>
</feature>
<organism evidence="7 8">
    <name type="scientific">Paenibacillus medicaginis</name>
    <dbReference type="NCBI Taxonomy" id="1470560"/>
    <lineage>
        <taxon>Bacteria</taxon>
        <taxon>Bacillati</taxon>
        <taxon>Bacillota</taxon>
        <taxon>Bacilli</taxon>
        <taxon>Bacillales</taxon>
        <taxon>Paenibacillaceae</taxon>
        <taxon>Paenibacillus</taxon>
    </lineage>
</organism>
<evidence type="ECO:0000259" key="6">
    <source>
        <dbReference type="Pfam" id="PF25990"/>
    </source>
</evidence>
<comment type="subcellular location">
    <subcellularLocation>
        <location evidence="1">Cell envelope</location>
    </subcellularLocation>
</comment>
<dbReference type="EMBL" id="JBHIRY010000037">
    <property type="protein sequence ID" value="MFB5763494.1"/>
    <property type="molecule type" value="Genomic_DNA"/>
</dbReference>
<dbReference type="InterPro" id="IPR058636">
    <property type="entry name" value="Beta-barrel_YknX"/>
</dbReference>
<name>A0ABV5C7J1_9BACL</name>
<evidence type="ECO:0000313" key="8">
    <source>
        <dbReference type="Proteomes" id="UP001580430"/>
    </source>
</evidence>
<evidence type="ECO:0000256" key="5">
    <source>
        <dbReference type="SAM" id="Phobius"/>
    </source>
</evidence>
<dbReference type="NCBIfam" id="TIGR01730">
    <property type="entry name" value="RND_mfp"/>
    <property type="match status" value="1"/>
</dbReference>
<keyword evidence="5" id="KW-1133">Transmembrane helix</keyword>
<evidence type="ECO:0000256" key="3">
    <source>
        <dbReference type="ARBA" id="ARBA00023054"/>
    </source>
</evidence>
<dbReference type="SUPFAM" id="SSF111369">
    <property type="entry name" value="HlyD-like secretion proteins"/>
    <property type="match status" value="2"/>
</dbReference>
<dbReference type="InterPro" id="IPR050465">
    <property type="entry name" value="UPF0194_transport"/>
</dbReference>
<dbReference type="Proteomes" id="UP001580430">
    <property type="component" value="Unassembled WGS sequence"/>
</dbReference>
<comment type="similarity">
    <text evidence="2">Belongs to the membrane fusion protein (MFP) (TC 8.A.1) family.</text>
</comment>
<comment type="caution">
    <text evidence="7">The sequence shown here is derived from an EMBL/GenBank/DDBJ whole genome shotgun (WGS) entry which is preliminary data.</text>
</comment>
<keyword evidence="3 4" id="KW-0175">Coiled coil</keyword>
<dbReference type="InterPro" id="IPR006143">
    <property type="entry name" value="RND_pump_MFP"/>
</dbReference>
<keyword evidence="5" id="KW-0812">Transmembrane</keyword>
<feature type="domain" description="YknX-like beta-barrel" evidence="6">
    <location>
        <begin position="326"/>
        <end position="400"/>
    </location>
</feature>
<dbReference type="Gene3D" id="2.40.420.20">
    <property type="match status" value="1"/>
</dbReference>
<evidence type="ECO:0000256" key="2">
    <source>
        <dbReference type="ARBA" id="ARBA00009477"/>
    </source>
</evidence>
<sequence>MSEIVANDAIVDWKKKRRRKWIIRTVIVLALCGAGAVVYWQWPEEEVVAVPQNETLKVERGDVTETLDATGTVKASKEVNLNFTGESTDKLAAVNVAPGDRVKAGQVLARLDDTEARNQAQSAADDLAMAKNKLEEALKGPKPEEVEIQQVSVQRAKTELERAKQNFDIEEAQSQKEQSSKQLEQARKTYDDQKFLLEEGAVPANEMEQAEQTLEKAEQDYKAQERNMRKIENQQKQAIEDAEISYRQAMAELKKIQTPTDDSTIEAARIEVRRAETVLKQKQDSLTKLEIKAPWDGVILKVNGDVGTSPTAPFIVMNNASANNLMIAAKIGQSDIVKVQTGLKAIFRTNAYPGEEFQGEVKFVSPEPSTEDGSTAYPIELSVKNPDGKLKTGMVMEISILLGTHKDVLFVPAMAIRSEGGQDGVYVASNPAAPESYEFVPIEQGFYTPDRVELKSGVKEGDVVVIPAPAAMPVDPMMGGAAG</sequence>
<dbReference type="RefSeq" id="WP_375522510.1">
    <property type="nucleotide sequence ID" value="NZ_JBHIRY010000037.1"/>
</dbReference>
<proteinExistence type="inferred from homology"/>
<reference evidence="7 8" key="1">
    <citation type="submission" date="2024-09" db="EMBL/GenBank/DDBJ databases">
        <title>Paenibacillus zeirhizospherea sp. nov., isolated from surface of the maize (Zea mays) roots in a horticulture field, Hungary.</title>
        <authorList>
            <person name="Marton D."/>
            <person name="Farkas M."/>
            <person name="Bedics A."/>
            <person name="Toth E."/>
            <person name="Tancsics A."/>
            <person name="Boka K."/>
            <person name="Marati G."/>
            <person name="Kriszt B."/>
            <person name="Cserhati M."/>
        </authorList>
    </citation>
    <scope>NUCLEOTIDE SEQUENCE [LARGE SCALE GENOMIC DNA]</scope>
    <source>
        <strain evidence="7 8">JCM 18446</strain>
    </source>
</reference>
<dbReference type="Gene3D" id="2.40.50.100">
    <property type="match status" value="1"/>
</dbReference>
<protein>
    <submittedName>
        <fullName evidence="7">Efflux RND transporter periplasmic adaptor subunit</fullName>
    </submittedName>
</protein>
<accession>A0ABV5C7J1</accession>
<dbReference type="Gene3D" id="2.40.30.170">
    <property type="match status" value="1"/>
</dbReference>
<dbReference type="PANTHER" id="PTHR32347">
    <property type="entry name" value="EFFLUX SYSTEM COMPONENT YKNX-RELATED"/>
    <property type="match status" value="1"/>
</dbReference>
<evidence type="ECO:0000256" key="1">
    <source>
        <dbReference type="ARBA" id="ARBA00004196"/>
    </source>
</evidence>
<evidence type="ECO:0000256" key="4">
    <source>
        <dbReference type="SAM" id="Coils"/>
    </source>
</evidence>
<gene>
    <name evidence="7" type="ORF">ACE5LO_24250</name>
</gene>
<dbReference type="Pfam" id="PF25990">
    <property type="entry name" value="Beta-barrel_YknX"/>
    <property type="match status" value="1"/>
</dbReference>
<dbReference type="PANTHER" id="PTHR32347:SF14">
    <property type="entry name" value="EFFLUX SYSTEM COMPONENT YKNX-RELATED"/>
    <property type="match status" value="1"/>
</dbReference>
<evidence type="ECO:0000313" key="7">
    <source>
        <dbReference type="EMBL" id="MFB5763494.1"/>
    </source>
</evidence>
<keyword evidence="5" id="KW-0472">Membrane</keyword>
<keyword evidence="8" id="KW-1185">Reference proteome</keyword>